<protein>
    <submittedName>
        <fullName evidence="3">Uncharacterized protein</fullName>
    </submittedName>
</protein>
<proteinExistence type="predicted"/>
<evidence type="ECO:0000256" key="2">
    <source>
        <dbReference type="SAM" id="SignalP"/>
    </source>
</evidence>
<evidence type="ECO:0000313" key="4">
    <source>
        <dbReference type="Proteomes" id="UP001293254"/>
    </source>
</evidence>
<keyword evidence="4" id="KW-1185">Reference proteome</keyword>
<organism evidence="3 4">
    <name type="scientific">Sesamum alatum</name>
    <dbReference type="NCBI Taxonomy" id="300844"/>
    <lineage>
        <taxon>Eukaryota</taxon>
        <taxon>Viridiplantae</taxon>
        <taxon>Streptophyta</taxon>
        <taxon>Embryophyta</taxon>
        <taxon>Tracheophyta</taxon>
        <taxon>Spermatophyta</taxon>
        <taxon>Magnoliopsida</taxon>
        <taxon>eudicotyledons</taxon>
        <taxon>Gunneridae</taxon>
        <taxon>Pentapetalae</taxon>
        <taxon>asterids</taxon>
        <taxon>lamiids</taxon>
        <taxon>Lamiales</taxon>
        <taxon>Pedaliaceae</taxon>
        <taxon>Sesamum</taxon>
    </lineage>
</organism>
<comment type="caution">
    <text evidence="3">The sequence shown here is derived from an EMBL/GenBank/DDBJ whole genome shotgun (WGS) entry which is preliminary data.</text>
</comment>
<gene>
    <name evidence="3" type="ORF">Salat_2162700</name>
</gene>
<sequence length="136" mass="14656">MEWLRSLTSILLTWVQIPADATSSHDCALTWPRDIRPRRNPGCWSGLEAVPRARAPPPPPPLPGGSPARGMDRPARGTSLELEPPRAVARGTAARGCLEPHSGPRLPRAGAASSRPARGCLEALMWCLLAKMAVHY</sequence>
<accession>A0AAE2CHB6</accession>
<name>A0AAE2CHB6_9LAMI</name>
<feature type="compositionally biased region" description="Low complexity" evidence="1">
    <location>
        <begin position="104"/>
        <end position="113"/>
    </location>
</feature>
<feature type="chain" id="PRO_5042227985" evidence="2">
    <location>
        <begin position="22"/>
        <end position="136"/>
    </location>
</feature>
<dbReference type="AlphaFoldDB" id="A0AAE2CHB6"/>
<evidence type="ECO:0000313" key="3">
    <source>
        <dbReference type="EMBL" id="KAK4422117.1"/>
    </source>
</evidence>
<feature type="region of interest" description="Disordered" evidence="1">
    <location>
        <begin position="46"/>
        <end position="113"/>
    </location>
</feature>
<dbReference type="Proteomes" id="UP001293254">
    <property type="component" value="Unassembled WGS sequence"/>
</dbReference>
<reference evidence="3" key="2">
    <citation type="journal article" date="2024" name="Plant">
        <title>Genomic evolution and insights into agronomic trait innovations of Sesamum species.</title>
        <authorList>
            <person name="Miao H."/>
            <person name="Wang L."/>
            <person name="Qu L."/>
            <person name="Liu H."/>
            <person name="Sun Y."/>
            <person name="Le M."/>
            <person name="Wang Q."/>
            <person name="Wei S."/>
            <person name="Zheng Y."/>
            <person name="Lin W."/>
            <person name="Duan Y."/>
            <person name="Cao H."/>
            <person name="Xiong S."/>
            <person name="Wang X."/>
            <person name="Wei L."/>
            <person name="Li C."/>
            <person name="Ma Q."/>
            <person name="Ju M."/>
            <person name="Zhao R."/>
            <person name="Li G."/>
            <person name="Mu C."/>
            <person name="Tian Q."/>
            <person name="Mei H."/>
            <person name="Zhang T."/>
            <person name="Gao T."/>
            <person name="Zhang H."/>
        </authorList>
    </citation>
    <scope>NUCLEOTIDE SEQUENCE</scope>
    <source>
        <strain evidence="3">3651</strain>
    </source>
</reference>
<dbReference type="EMBL" id="JACGWO010000008">
    <property type="protein sequence ID" value="KAK4422117.1"/>
    <property type="molecule type" value="Genomic_DNA"/>
</dbReference>
<reference evidence="3" key="1">
    <citation type="submission" date="2020-06" db="EMBL/GenBank/DDBJ databases">
        <authorList>
            <person name="Li T."/>
            <person name="Hu X."/>
            <person name="Zhang T."/>
            <person name="Song X."/>
            <person name="Zhang H."/>
            <person name="Dai N."/>
            <person name="Sheng W."/>
            <person name="Hou X."/>
            <person name="Wei L."/>
        </authorList>
    </citation>
    <scope>NUCLEOTIDE SEQUENCE</scope>
    <source>
        <strain evidence="3">3651</strain>
        <tissue evidence="3">Leaf</tissue>
    </source>
</reference>
<feature type="compositionally biased region" description="Pro residues" evidence="1">
    <location>
        <begin position="54"/>
        <end position="64"/>
    </location>
</feature>
<keyword evidence="2" id="KW-0732">Signal</keyword>
<feature type="signal peptide" evidence="2">
    <location>
        <begin position="1"/>
        <end position="21"/>
    </location>
</feature>
<evidence type="ECO:0000256" key="1">
    <source>
        <dbReference type="SAM" id="MobiDB-lite"/>
    </source>
</evidence>